<comment type="similarity">
    <text evidence="2 3">Belongs to the peptidase M14 family.</text>
</comment>
<feature type="compositionally biased region" description="Low complexity" evidence="4">
    <location>
        <begin position="303"/>
        <end position="342"/>
    </location>
</feature>
<dbReference type="Proteomes" id="UP000613740">
    <property type="component" value="Unassembled WGS sequence"/>
</dbReference>
<feature type="transmembrane region" description="Helical" evidence="5">
    <location>
        <begin position="450"/>
        <end position="469"/>
    </location>
</feature>
<evidence type="ECO:0000256" key="2">
    <source>
        <dbReference type="ARBA" id="ARBA00005988"/>
    </source>
</evidence>
<evidence type="ECO:0000313" key="8">
    <source>
        <dbReference type="Proteomes" id="UP000613740"/>
    </source>
</evidence>
<comment type="cofactor">
    <cofactor evidence="1">
        <name>Zn(2+)</name>
        <dbReference type="ChEBI" id="CHEBI:29105"/>
    </cofactor>
</comment>
<feature type="active site" description="Proton donor/acceptor" evidence="3">
    <location>
        <position position="247"/>
    </location>
</feature>
<dbReference type="GO" id="GO:0005615">
    <property type="term" value="C:extracellular space"/>
    <property type="evidence" value="ECO:0007669"/>
    <property type="project" value="TreeGrafter"/>
</dbReference>
<accession>A0A835TEX3</accession>
<gene>
    <name evidence="7" type="ORF">HYH02_006621</name>
</gene>
<dbReference type="CDD" id="cd06227">
    <property type="entry name" value="M14-CPA-like"/>
    <property type="match status" value="1"/>
</dbReference>
<dbReference type="InterPro" id="IPR034269">
    <property type="entry name" value="At5g42320_M14_CPD"/>
</dbReference>
<dbReference type="AlphaFoldDB" id="A0A835TEX3"/>
<dbReference type="PANTHER" id="PTHR11705">
    <property type="entry name" value="PROTEASE FAMILY M14 CARBOXYPEPTIDASE A,B"/>
    <property type="match status" value="1"/>
</dbReference>
<keyword evidence="5" id="KW-0812">Transmembrane</keyword>
<feature type="compositionally biased region" description="Gly residues" evidence="4">
    <location>
        <begin position="387"/>
        <end position="405"/>
    </location>
</feature>
<dbReference type="GO" id="GO:0004181">
    <property type="term" value="F:metallocarboxypeptidase activity"/>
    <property type="evidence" value="ECO:0007669"/>
    <property type="project" value="InterPro"/>
</dbReference>
<proteinExistence type="inferred from homology"/>
<feature type="region of interest" description="Disordered" evidence="4">
    <location>
        <begin position="303"/>
        <end position="433"/>
    </location>
</feature>
<dbReference type="GO" id="GO:0006508">
    <property type="term" value="P:proteolysis"/>
    <property type="evidence" value="ECO:0007669"/>
    <property type="project" value="InterPro"/>
</dbReference>
<evidence type="ECO:0000256" key="5">
    <source>
        <dbReference type="SAM" id="Phobius"/>
    </source>
</evidence>
<dbReference type="GO" id="GO:0008270">
    <property type="term" value="F:zinc ion binding"/>
    <property type="evidence" value="ECO:0007669"/>
    <property type="project" value="InterPro"/>
</dbReference>
<evidence type="ECO:0000313" key="7">
    <source>
        <dbReference type="EMBL" id="KAG2439099.1"/>
    </source>
</evidence>
<keyword evidence="5" id="KW-0472">Membrane</keyword>
<dbReference type="PROSITE" id="PS52035">
    <property type="entry name" value="PEPTIDASE_M14"/>
    <property type="match status" value="1"/>
</dbReference>
<evidence type="ECO:0000256" key="4">
    <source>
        <dbReference type="SAM" id="MobiDB-lite"/>
    </source>
</evidence>
<dbReference type="OrthoDB" id="3626597at2759"/>
<dbReference type="SMART" id="SM00631">
    <property type="entry name" value="Zn_pept"/>
    <property type="match status" value="1"/>
</dbReference>
<dbReference type="Gene3D" id="3.40.630.10">
    <property type="entry name" value="Zn peptidases"/>
    <property type="match status" value="1"/>
</dbReference>
<feature type="domain" description="Peptidase M14" evidence="6">
    <location>
        <begin position="1"/>
        <end position="278"/>
    </location>
</feature>
<name>A0A835TEX3_9CHLO</name>
<feature type="compositionally biased region" description="Polar residues" evidence="4">
    <location>
        <begin position="363"/>
        <end position="380"/>
    </location>
</feature>
<evidence type="ECO:0000256" key="1">
    <source>
        <dbReference type="ARBA" id="ARBA00001947"/>
    </source>
</evidence>
<keyword evidence="8" id="KW-1185">Reference proteome</keyword>
<reference evidence="7" key="1">
    <citation type="journal article" date="2020" name="bioRxiv">
        <title>Comparative genomics of Chlamydomonas.</title>
        <authorList>
            <person name="Craig R.J."/>
            <person name="Hasan A.R."/>
            <person name="Ness R.W."/>
            <person name="Keightley P.D."/>
        </authorList>
    </citation>
    <scope>NUCLEOTIDE SEQUENCE</scope>
    <source>
        <strain evidence="7">CCAP 11/173</strain>
    </source>
</reference>
<organism evidence="7 8">
    <name type="scientific">Chlamydomonas schloesseri</name>
    <dbReference type="NCBI Taxonomy" id="2026947"/>
    <lineage>
        <taxon>Eukaryota</taxon>
        <taxon>Viridiplantae</taxon>
        <taxon>Chlorophyta</taxon>
        <taxon>core chlorophytes</taxon>
        <taxon>Chlorophyceae</taxon>
        <taxon>CS clade</taxon>
        <taxon>Chlamydomonadales</taxon>
        <taxon>Chlamydomonadaceae</taxon>
        <taxon>Chlamydomonas</taxon>
    </lineage>
</organism>
<protein>
    <recommendedName>
        <fullName evidence="6">Peptidase M14 domain-containing protein</fullName>
    </recommendedName>
</protein>
<dbReference type="FunFam" id="3.40.630.10:FF:000064">
    <property type="entry name" value="Carboxypeptidase A6"/>
    <property type="match status" value="1"/>
</dbReference>
<sequence length="490" mass="51235">MKEEILFAKDGSYAAELKVVTVEPGGFTNRTDKIHMLLDFGEHGREFISSELGLLLMRTLADREALTHVWGDSAEDVKRGQALARLLEGTLLKILPMENEGGRKLVESGKMCERKNGRGVDPNRNWPLDWGKKEPDYDPNEEYPGTKPFSEPEVQLVHGIAKDFKPSVWLNVHSGMEAMFTPWDHKAEVPADAREALAILKRIHADIMGGTDCQVGSGGKTVGYLAHGTATDYMFEGLHVPMAFTWEIYGDFKAHFDDCFRMFNPLDKAGVDAVLKRWLRAMMRLVELMPGHPALANATAWTATSGSSSGTSSTAGSAAGAGAQKPKPKPAGAKTPSPAAGATGSGSGSGAAQKGPSSGGSMDGSQGNAQGPSAVLQNQEPESRPGKGQGSSGGGPVSGAGGSGAAGVQSEQKGSGGGAAEPKSPTEEDSDTRVTVVASKLGFGSSLSNGLFSGLLAVAGFAVVGYLVYRCLPLSRRGGRGGPQTGYQAV</sequence>
<dbReference type="Pfam" id="PF00246">
    <property type="entry name" value="Peptidase_M14"/>
    <property type="match status" value="1"/>
</dbReference>
<keyword evidence="5" id="KW-1133">Transmembrane helix</keyword>
<evidence type="ECO:0000256" key="3">
    <source>
        <dbReference type="PROSITE-ProRule" id="PRU01379"/>
    </source>
</evidence>
<dbReference type="SUPFAM" id="SSF53187">
    <property type="entry name" value="Zn-dependent exopeptidases"/>
    <property type="match status" value="1"/>
</dbReference>
<dbReference type="EMBL" id="JAEHOD010000041">
    <property type="protein sequence ID" value="KAG2439099.1"/>
    <property type="molecule type" value="Genomic_DNA"/>
</dbReference>
<evidence type="ECO:0000259" key="6">
    <source>
        <dbReference type="PROSITE" id="PS52035"/>
    </source>
</evidence>
<comment type="caution">
    <text evidence="7">The sequence shown here is derived from an EMBL/GenBank/DDBJ whole genome shotgun (WGS) entry which is preliminary data.</text>
</comment>
<dbReference type="InterPro" id="IPR000834">
    <property type="entry name" value="Peptidase_M14"/>
</dbReference>
<dbReference type="PANTHER" id="PTHR11705:SF119">
    <property type="entry name" value="OS02G0119300 PROTEIN"/>
    <property type="match status" value="1"/>
</dbReference>